<dbReference type="PANTHER" id="PTHR30629">
    <property type="entry name" value="PROPHAGE INTEGRASE"/>
    <property type="match status" value="1"/>
</dbReference>
<dbReference type="InterPro" id="IPR002104">
    <property type="entry name" value="Integrase_catalytic"/>
</dbReference>
<gene>
    <name evidence="7" type="ORF">C9E81_08875</name>
</gene>
<keyword evidence="2" id="KW-0229">DNA integration</keyword>
<dbReference type="GO" id="GO:0015074">
    <property type="term" value="P:DNA integration"/>
    <property type="evidence" value="ECO:0007669"/>
    <property type="project" value="UniProtKB-KW"/>
</dbReference>
<dbReference type="RefSeq" id="WP_122111971.1">
    <property type="nucleotide sequence ID" value="NZ_QOKZ01000003.1"/>
</dbReference>
<sequence>MRKPDLPYLVTKERKGGKVEPYFRKTWTVDGKRRERWIPLPEDMESREFLDAYWDIRTGKAEAVKPKARETWNELIVAYKSSAKYRKLAASTKPDYDRVMNEISEKNGGKPVASMTRKAVMAIHAKYADTPRKADRYIQMIRLLMNFAKDQLRWKIENVADKIELYGRQREYEDWPDWMVAKLPEAPEKVRTAAELILGTGQRPNAAINMRRDQFVGDGMFVTDEKGNETYEVYCPDELRNYLAELPVRGAYVLAKNLTQPLGYDSIEKAFRAWRKTLGDRAQKYTLHGLRKLAIVRLAEADCTDAQIQAITNQSAEMVAYYRKRANRKRLSKAAHTRRSREEQHGNGT</sequence>
<dbReference type="SUPFAM" id="SSF56349">
    <property type="entry name" value="DNA breaking-rejoining enzymes"/>
    <property type="match status" value="1"/>
</dbReference>
<feature type="compositionally biased region" description="Basic residues" evidence="5">
    <location>
        <begin position="329"/>
        <end position="339"/>
    </location>
</feature>
<dbReference type="InterPro" id="IPR013762">
    <property type="entry name" value="Integrase-like_cat_sf"/>
</dbReference>
<evidence type="ECO:0000256" key="3">
    <source>
        <dbReference type="ARBA" id="ARBA00023125"/>
    </source>
</evidence>
<dbReference type="Gene3D" id="1.10.150.130">
    <property type="match status" value="1"/>
</dbReference>
<dbReference type="EMBL" id="QOKZ01000003">
    <property type="protein sequence ID" value="RMC35345.1"/>
    <property type="molecule type" value="Genomic_DNA"/>
</dbReference>
<organism evidence="7 8">
    <name type="scientific">Paracoccus alkanivorans</name>
    <dbReference type="NCBI Taxonomy" id="2116655"/>
    <lineage>
        <taxon>Bacteria</taxon>
        <taxon>Pseudomonadati</taxon>
        <taxon>Pseudomonadota</taxon>
        <taxon>Alphaproteobacteria</taxon>
        <taxon>Rhodobacterales</taxon>
        <taxon>Paracoccaceae</taxon>
        <taxon>Paracoccus</taxon>
    </lineage>
</organism>
<dbReference type="GO" id="GO:0006310">
    <property type="term" value="P:DNA recombination"/>
    <property type="evidence" value="ECO:0007669"/>
    <property type="project" value="UniProtKB-KW"/>
</dbReference>
<accession>A0A3M0MDD0</accession>
<feature type="region of interest" description="Disordered" evidence="5">
    <location>
        <begin position="329"/>
        <end position="349"/>
    </location>
</feature>
<name>A0A3M0MDD0_9RHOB</name>
<dbReference type="InterPro" id="IPR050808">
    <property type="entry name" value="Phage_Integrase"/>
</dbReference>
<dbReference type="Proteomes" id="UP000273516">
    <property type="component" value="Unassembled WGS sequence"/>
</dbReference>
<dbReference type="Gene3D" id="1.10.443.10">
    <property type="entry name" value="Intergrase catalytic core"/>
    <property type="match status" value="1"/>
</dbReference>
<evidence type="ECO:0000313" key="7">
    <source>
        <dbReference type="EMBL" id="RMC35345.1"/>
    </source>
</evidence>
<keyword evidence="4" id="KW-0233">DNA recombination</keyword>
<keyword evidence="8" id="KW-1185">Reference proteome</keyword>
<evidence type="ECO:0000259" key="6">
    <source>
        <dbReference type="PROSITE" id="PS51898"/>
    </source>
</evidence>
<dbReference type="OrthoDB" id="7510934at2"/>
<evidence type="ECO:0000256" key="2">
    <source>
        <dbReference type="ARBA" id="ARBA00022908"/>
    </source>
</evidence>
<dbReference type="PROSITE" id="PS51898">
    <property type="entry name" value="TYR_RECOMBINASE"/>
    <property type="match status" value="1"/>
</dbReference>
<protein>
    <recommendedName>
        <fullName evidence="6">Tyr recombinase domain-containing protein</fullName>
    </recommendedName>
</protein>
<dbReference type="Pfam" id="PF00589">
    <property type="entry name" value="Phage_integrase"/>
    <property type="match status" value="1"/>
</dbReference>
<evidence type="ECO:0000256" key="5">
    <source>
        <dbReference type="SAM" id="MobiDB-lite"/>
    </source>
</evidence>
<dbReference type="PANTHER" id="PTHR30629:SF2">
    <property type="entry name" value="PROPHAGE INTEGRASE INTS-RELATED"/>
    <property type="match status" value="1"/>
</dbReference>
<dbReference type="AlphaFoldDB" id="A0A3M0MDD0"/>
<dbReference type="GO" id="GO:0003677">
    <property type="term" value="F:DNA binding"/>
    <property type="evidence" value="ECO:0007669"/>
    <property type="project" value="UniProtKB-KW"/>
</dbReference>
<evidence type="ECO:0000256" key="4">
    <source>
        <dbReference type="ARBA" id="ARBA00023172"/>
    </source>
</evidence>
<comment type="similarity">
    <text evidence="1">Belongs to the 'phage' integrase family.</text>
</comment>
<comment type="caution">
    <text evidence="7">The sequence shown here is derived from an EMBL/GenBank/DDBJ whole genome shotgun (WGS) entry which is preliminary data.</text>
</comment>
<evidence type="ECO:0000256" key="1">
    <source>
        <dbReference type="ARBA" id="ARBA00008857"/>
    </source>
</evidence>
<dbReference type="InterPro" id="IPR010998">
    <property type="entry name" value="Integrase_recombinase_N"/>
</dbReference>
<reference evidence="7 8" key="1">
    <citation type="submission" date="2018-07" db="EMBL/GenBank/DDBJ databases">
        <authorList>
            <person name="Zhang Y."/>
            <person name="Wang L."/>
            <person name="Ma S."/>
        </authorList>
    </citation>
    <scope>NUCLEOTIDE SEQUENCE [LARGE SCALE GENOMIC DNA]</scope>
    <source>
        <strain evidence="7 8">4-2</strain>
    </source>
</reference>
<feature type="domain" description="Tyr recombinase" evidence="6">
    <location>
        <begin position="168"/>
        <end position="336"/>
    </location>
</feature>
<evidence type="ECO:0000313" key="8">
    <source>
        <dbReference type="Proteomes" id="UP000273516"/>
    </source>
</evidence>
<dbReference type="InterPro" id="IPR011010">
    <property type="entry name" value="DNA_brk_join_enz"/>
</dbReference>
<proteinExistence type="inferred from homology"/>
<keyword evidence="3" id="KW-0238">DNA-binding</keyword>
<feature type="compositionally biased region" description="Basic and acidic residues" evidence="5">
    <location>
        <begin position="340"/>
        <end position="349"/>
    </location>
</feature>